<keyword evidence="2" id="KW-1185">Reference proteome</keyword>
<dbReference type="Proteomes" id="UP000828390">
    <property type="component" value="Unassembled WGS sequence"/>
</dbReference>
<organism evidence="1 2">
    <name type="scientific">Dreissena polymorpha</name>
    <name type="common">Zebra mussel</name>
    <name type="synonym">Mytilus polymorpha</name>
    <dbReference type="NCBI Taxonomy" id="45954"/>
    <lineage>
        <taxon>Eukaryota</taxon>
        <taxon>Metazoa</taxon>
        <taxon>Spiralia</taxon>
        <taxon>Lophotrochozoa</taxon>
        <taxon>Mollusca</taxon>
        <taxon>Bivalvia</taxon>
        <taxon>Autobranchia</taxon>
        <taxon>Heteroconchia</taxon>
        <taxon>Euheterodonta</taxon>
        <taxon>Imparidentia</taxon>
        <taxon>Neoheterodontei</taxon>
        <taxon>Myida</taxon>
        <taxon>Dreissenoidea</taxon>
        <taxon>Dreissenidae</taxon>
        <taxon>Dreissena</taxon>
    </lineage>
</organism>
<evidence type="ECO:0000313" key="1">
    <source>
        <dbReference type="EMBL" id="KAH3699957.1"/>
    </source>
</evidence>
<name>A0A9D3YG84_DREPO</name>
<reference evidence="1" key="2">
    <citation type="submission" date="2020-11" db="EMBL/GenBank/DDBJ databases">
        <authorList>
            <person name="McCartney M.A."/>
            <person name="Auch B."/>
            <person name="Kono T."/>
            <person name="Mallez S."/>
            <person name="Becker A."/>
            <person name="Gohl D.M."/>
            <person name="Silverstein K.A.T."/>
            <person name="Koren S."/>
            <person name="Bechman K.B."/>
            <person name="Herman A."/>
            <person name="Abrahante J.E."/>
            <person name="Garbe J."/>
        </authorList>
    </citation>
    <scope>NUCLEOTIDE SEQUENCE</scope>
    <source>
        <strain evidence="1">Duluth1</strain>
        <tissue evidence="1">Whole animal</tissue>
    </source>
</reference>
<sequence>MTSYVNERYRMADHVKKRHFALDQAQFYYSLCMFRLSSREALNKHVTDYRRHAVMAAMQGVENKVGNSSRTPTPMRFKRE</sequence>
<accession>A0A9D3YG84</accession>
<dbReference type="AlphaFoldDB" id="A0A9D3YG84"/>
<gene>
    <name evidence="1" type="ORF">DPMN_074919</name>
</gene>
<evidence type="ECO:0000313" key="2">
    <source>
        <dbReference type="Proteomes" id="UP000828390"/>
    </source>
</evidence>
<comment type="caution">
    <text evidence="1">The sequence shown here is derived from an EMBL/GenBank/DDBJ whole genome shotgun (WGS) entry which is preliminary data.</text>
</comment>
<dbReference type="EMBL" id="JAIWYP010000015">
    <property type="protein sequence ID" value="KAH3699957.1"/>
    <property type="molecule type" value="Genomic_DNA"/>
</dbReference>
<proteinExistence type="predicted"/>
<reference evidence="1" key="1">
    <citation type="journal article" date="2019" name="bioRxiv">
        <title>The Genome of the Zebra Mussel, Dreissena polymorpha: A Resource for Invasive Species Research.</title>
        <authorList>
            <person name="McCartney M.A."/>
            <person name="Auch B."/>
            <person name="Kono T."/>
            <person name="Mallez S."/>
            <person name="Zhang Y."/>
            <person name="Obille A."/>
            <person name="Becker A."/>
            <person name="Abrahante J.E."/>
            <person name="Garbe J."/>
            <person name="Badalamenti J.P."/>
            <person name="Herman A."/>
            <person name="Mangelson H."/>
            <person name="Liachko I."/>
            <person name="Sullivan S."/>
            <person name="Sone E.D."/>
            <person name="Koren S."/>
            <person name="Silverstein K.A.T."/>
            <person name="Beckman K.B."/>
            <person name="Gohl D.M."/>
        </authorList>
    </citation>
    <scope>NUCLEOTIDE SEQUENCE</scope>
    <source>
        <strain evidence="1">Duluth1</strain>
        <tissue evidence="1">Whole animal</tissue>
    </source>
</reference>
<protein>
    <submittedName>
        <fullName evidence="1">Uncharacterized protein</fullName>
    </submittedName>
</protein>